<feature type="compositionally biased region" description="Basic and acidic residues" evidence="1">
    <location>
        <begin position="92"/>
        <end position="104"/>
    </location>
</feature>
<dbReference type="EMBL" id="OVEO01000008">
    <property type="protein sequence ID" value="SPQ97932.1"/>
    <property type="molecule type" value="Genomic_DNA"/>
</dbReference>
<protein>
    <submittedName>
        <fullName evidence="2">Uncharacterized protein</fullName>
    </submittedName>
</protein>
<evidence type="ECO:0000256" key="1">
    <source>
        <dbReference type="SAM" id="MobiDB-lite"/>
    </source>
</evidence>
<gene>
    <name evidence="2" type="ORF">PLBR_LOCUS5147</name>
</gene>
<dbReference type="Proteomes" id="UP000290189">
    <property type="component" value="Unassembled WGS sequence"/>
</dbReference>
<geneLocation type="mitochondrion" evidence="2"/>
<evidence type="ECO:0000313" key="2">
    <source>
        <dbReference type="EMBL" id="SPQ97932.1"/>
    </source>
</evidence>
<feature type="region of interest" description="Disordered" evidence="1">
    <location>
        <begin position="83"/>
        <end position="104"/>
    </location>
</feature>
<name>A0A3P3YCS2_PLABS</name>
<evidence type="ECO:0000313" key="3">
    <source>
        <dbReference type="Proteomes" id="UP000290189"/>
    </source>
</evidence>
<dbReference type="AlphaFoldDB" id="A0A3P3YCS2"/>
<reference evidence="2 3" key="1">
    <citation type="submission" date="2018-03" db="EMBL/GenBank/DDBJ databases">
        <authorList>
            <person name="Fogelqvist J."/>
        </authorList>
    </citation>
    <scope>NUCLEOTIDE SEQUENCE [LARGE SCALE GENOMIC DNA]</scope>
</reference>
<proteinExistence type="predicted"/>
<accession>A0A3P3YCS2</accession>
<keyword evidence="2" id="KW-0496">Mitochondrion</keyword>
<organism evidence="2 3">
    <name type="scientific">Plasmodiophora brassicae</name>
    <name type="common">Clubroot disease agent</name>
    <dbReference type="NCBI Taxonomy" id="37360"/>
    <lineage>
        <taxon>Eukaryota</taxon>
        <taxon>Sar</taxon>
        <taxon>Rhizaria</taxon>
        <taxon>Endomyxa</taxon>
        <taxon>Phytomyxea</taxon>
        <taxon>Plasmodiophorida</taxon>
        <taxon>Plasmodiophoridae</taxon>
        <taxon>Plasmodiophora</taxon>
    </lineage>
</organism>
<sequence length="544" mass="60098">MRGVVRRRLSSAGVEAVRARKAARAQAVTRMIGAGTIEDVAVPALPKEYAMHYPPRTVPFAERHVDLLEDVFRDLKSVKKREQDLLTEPAPDPEHARARWPDRPEVRELLQRSDLAIGDVIEPRRPDPYDAAAGPDQFRDVTPPLPGTVPAHANLVDIGFTDFGALLDMDFQSEFADSKWLGVDLCPFNCAKTRVMLEMMRVKHCTGQEIMEVYINSVWSVKTVYLFAEAVYRLLNSPAQPVEKSVQSILRAWACAVDALHKVSVTSAVRRLDDRSDFHRVCGDVCHLPTAPDRASCLRALLTGDYVGAGMGDDSTRVGSIVFFSNPAILQATMTFSTPLSAHASFGPGPSGIVERTVAALKAKIDRLCTRIECGQVEAMVKCAPVAGAVQAIRSLQPHRISWNGVQEYIQIDEFHQMAREMSFHGPGTEHHFVSRQWPKSIFGADIYDIAVDHRSALLQEGRDLLARLFKAARLSSEPIIDPTRLANAVLARRFARTYVDYFVASAGRDCAAQGDISIVPPLPFSVSPSIICFALTYRNKPSS</sequence>